<protein>
    <submittedName>
        <fullName evidence="2">Plus3 domain-containing protein</fullName>
    </submittedName>
</protein>
<name>A0A1I7TAL2_9PELO</name>
<keyword evidence="1" id="KW-1185">Reference proteome</keyword>
<dbReference type="InterPro" id="IPR021942">
    <property type="entry name" value="DUF3557"/>
</dbReference>
<dbReference type="Proteomes" id="UP000095282">
    <property type="component" value="Unplaced"/>
</dbReference>
<sequence>MSDKPLSYDSLKTVILYMEPNTKFLLSSRIPSIRTAEKAVPLKVNELELGIHFIRVNKIKYEYGVYQVDQKRKVLYKVSGYELNYDWTCNVDEFGIQDYITKAGGMLPGNDGSHQTNLFGEYDPEVIPTEKGRFQKLKERIEIEKQRLNQLINYRPKNNLALNKKEKISYDRSALVLYYLNRIYTNEELELLRSEADLKIIIEEKIKNIEQMKHKLLPFKNKINNIRPKFEIHIIAQQKDSKPRVIERVEYTGDLHNAEKSLLEFMFVKRRSITQVNNFVVCNGLFCSNQLPRNLKMRIEHLDAKGYFLSVLELIKPIMDDSSFPLKKLSVLNRFVRQQEKDHEVFKTAKFLVLDQFCSMFVFRNLVNQKIECRAYFNDFRRSGGFIVLIRYWVETNKPIGTCYNFVFKETNENFSSILQHLKYLIDGAVAGNSCVDIPMNNSSMLKVSYEWCDGKSSIKMEVVPR</sequence>
<evidence type="ECO:0000313" key="1">
    <source>
        <dbReference type="Proteomes" id="UP000095282"/>
    </source>
</evidence>
<organism evidence="1 2">
    <name type="scientific">Caenorhabditis tropicalis</name>
    <dbReference type="NCBI Taxonomy" id="1561998"/>
    <lineage>
        <taxon>Eukaryota</taxon>
        <taxon>Metazoa</taxon>
        <taxon>Ecdysozoa</taxon>
        <taxon>Nematoda</taxon>
        <taxon>Chromadorea</taxon>
        <taxon>Rhabditida</taxon>
        <taxon>Rhabditina</taxon>
        <taxon>Rhabditomorpha</taxon>
        <taxon>Rhabditoidea</taxon>
        <taxon>Rhabditidae</taxon>
        <taxon>Peloderinae</taxon>
        <taxon>Caenorhabditis</taxon>
    </lineage>
</organism>
<evidence type="ECO:0000313" key="2">
    <source>
        <dbReference type="WBParaSite" id="Csp11.Scaffold564.g4056.t1"/>
    </source>
</evidence>
<reference evidence="2" key="1">
    <citation type="submission" date="2016-11" db="UniProtKB">
        <authorList>
            <consortium name="WormBaseParasite"/>
        </authorList>
    </citation>
    <scope>IDENTIFICATION</scope>
</reference>
<dbReference type="PANTHER" id="PTHR31379:SF1">
    <property type="entry name" value="F-BOX C PROTEIN-RELATED"/>
    <property type="match status" value="1"/>
</dbReference>
<proteinExistence type="predicted"/>
<dbReference type="PANTHER" id="PTHR31379">
    <property type="entry name" value="F-BOX C PROTEIN-RELATED-RELATED"/>
    <property type="match status" value="1"/>
</dbReference>
<dbReference type="WBParaSite" id="Csp11.Scaffold564.g4056.t1">
    <property type="protein sequence ID" value="Csp11.Scaffold564.g4056.t1"/>
    <property type="gene ID" value="Csp11.Scaffold564.g4056"/>
</dbReference>
<dbReference type="Pfam" id="PF12078">
    <property type="entry name" value="DUF3557"/>
    <property type="match status" value="1"/>
</dbReference>
<dbReference type="AlphaFoldDB" id="A0A1I7TAL2"/>
<accession>A0A1I7TAL2</accession>